<organism evidence="1 2">
    <name type="scientific">Pistacia atlantica</name>
    <dbReference type="NCBI Taxonomy" id="434234"/>
    <lineage>
        <taxon>Eukaryota</taxon>
        <taxon>Viridiplantae</taxon>
        <taxon>Streptophyta</taxon>
        <taxon>Embryophyta</taxon>
        <taxon>Tracheophyta</taxon>
        <taxon>Spermatophyta</taxon>
        <taxon>Magnoliopsida</taxon>
        <taxon>eudicotyledons</taxon>
        <taxon>Gunneridae</taxon>
        <taxon>Pentapetalae</taxon>
        <taxon>rosids</taxon>
        <taxon>malvids</taxon>
        <taxon>Sapindales</taxon>
        <taxon>Anacardiaceae</taxon>
        <taxon>Pistacia</taxon>
    </lineage>
</organism>
<comment type="caution">
    <text evidence="1">The sequence shown here is derived from an EMBL/GenBank/DDBJ whole genome shotgun (WGS) entry which is preliminary data.</text>
</comment>
<reference evidence="2" key="1">
    <citation type="journal article" date="2023" name="G3 (Bethesda)">
        <title>Genome assembly and association tests identify interacting loci associated with vigor, precocity, and sex in interspecific pistachio rootstocks.</title>
        <authorList>
            <person name="Palmer W."/>
            <person name="Jacygrad E."/>
            <person name="Sagayaradj S."/>
            <person name="Cavanaugh K."/>
            <person name="Han R."/>
            <person name="Bertier L."/>
            <person name="Beede B."/>
            <person name="Kafkas S."/>
            <person name="Golino D."/>
            <person name="Preece J."/>
            <person name="Michelmore R."/>
        </authorList>
    </citation>
    <scope>NUCLEOTIDE SEQUENCE [LARGE SCALE GENOMIC DNA]</scope>
</reference>
<gene>
    <name evidence="1" type="ORF">Patl1_12389</name>
</gene>
<evidence type="ECO:0000313" key="1">
    <source>
        <dbReference type="EMBL" id="KAJ0081850.1"/>
    </source>
</evidence>
<keyword evidence="2" id="KW-1185">Reference proteome</keyword>
<evidence type="ECO:0000313" key="2">
    <source>
        <dbReference type="Proteomes" id="UP001164250"/>
    </source>
</evidence>
<sequence>MEQKLYSDSAHDPTSGFCNAAFNGEDLKKTESSNGLSSKDLEMLAPSSSQDQLSSMIAFSPNWKYMGSEVEVILALCIWLK</sequence>
<dbReference type="EMBL" id="CM047908">
    <property type="protein sequence ID" value="KAJ0081850.1"/>
    <property type="molecule type" value="Genomic_DNA"/>
</dbReference>
<name>A0ACC1A4H9_9ROSI</name>
<protein>
    <submittedName>
        <fullName evidence="1">Uncharacterized protein</fullName>
    </submittedName>
</protein>
<dbReference type="Proteomes" id="UP001164250">
    <property type="component" value="Chromosome 12"/>
</dbReference>
<accession>A0ACC1A4H9</accession>
<proteinExistence type="predicted"/>